<organism evidence="5 6">
    <name type="scientific">Roseicella aquatilis</name>
    <dbReference type="NCBI Taxonomy" id="2527868"/>
    <lineage>
        <taxon>Bacteria</taxon>
        <taxon>Pseudomonadati</taxon>
        <taxon>Pseudomonadota</taxon>
        <taxon>Alphaproteobacteria</taxon>
        <taxon>Acetobacterales</taxon>
        <taxon>Roseomonadaceae</taxon>
        <taxon>Roseicella</taxon>
    </lineage>
</organism>
<gene>
    <name evidence="5" type="ORF">EXY23_01220</name>
</gene>
<dbReference type="PROSITE" id="PS51318">
    <property type="entry name" value="TAT"/>
    <property type="match status" value="1"/>
</dbReference>
<dbReference type="InterPro" id="IPR028082">
    <property type="entry name" value="Peripla_BP_I"/>
</dbReference>
<dbReference type="OrthoDB" id="5794591at2"/>
<keyword evidence="3" id="KW-0813">Transport</keyword>
<feature type="domain" description="Leucine-binding protein" evidence="4">
    <location>
        <begin position="35"/>
        <end position="378"/>
    </location>
</feature>
<dbReference type="InterPro" id="IPR028081">
    <property type="entry name" value="Leu-bd"/>
</dbReference>
<evidence type="ECO:0000313" key="5">
    <source>
        <dbReference type="EMBL" id="TCZ66758.1"/>
    </source>
</evidence>
<dbReference type="EMBL" id="SKBM01000001">
    <property type="protein sequence ID" value="TCZ66758.1"/>
    <property type="molecule type" value="Genomic_DNA"/>
</dbReference>
<accession>A0A4R4DWJ8</accession>
<dbReference type="GO" id="GO:0006865">
    <property type="term" value="P:amino acid transport"/>
    <property type="evidence" value="ECO:0007669"/>
    <property type="project" value="UniProtKB-KW"/>
</dbReference>
<evidence type="ECO:0000313" key="6">
    <source>
        <dbReference type="Proteomes" id="UP000295023"/>
    </source>
</evidence>
<dbReference type="InterPro" id="IPR051010">
    <property type="entry name" value="BCAA_transport"/>
</dbReference>
<evidence type="ECO:0000259" key="4">
    <source>
        <dbReference type="Pfam" id="PF13458"/>
    </source>
</evidence>
<proteinExistence type="inferred from homology"/>
<dbReference type="PANTHER" id="PTHR30483:SF6">
    <property type="entry name" value="PERIPLASMIC BINDING PROTEIN OF ABC TRANSPORTER FOR NATURAL AMINO ACIDS"/>
    <property type="match status" value="1"/>
</dbReference>
<dbReference type="Gene3D" id="3.40.50.2300">
    <property type="match status" value="2"/>
</dbReference>
<dbReference type="RefSeq" id="WP_132283727.1">
    <property type="nucleotide sequence ID" value="NZ_SKBM01000001.1"/>
</dbReference>
<dbReference type="InterPro" id="IPR006311">
    <property type="entry name" value="TAT_signal"/>
</dbReference>
<dbReference type="PANTHER" id="PTHR30483">
    <property type="entry name" value="LEUCINE-SPECIFIC-BINDING PROTEIN"/>
    <property type="match status" value="1"/>
</dbReference>
<evidence type="ECO:0000256" key="3">
    <source>
        <dbReference type="ARBA" id="ARBA00022970"/>
    </source>
</evidence>
<comment type="caution">
    <text evidence="5">The sequence shown here is derived from an EMBL/GenBank/DDBJ whole genome shotgun (WGS) entry which is preliminary data.</text>
</comment>
<dbReference type="CDD" id="cd06327">
    <property type="entry name" value="PBP1_SBP-like"/>
    <property type="match status" value="1"/>
</dbReference>
<dbReference type="SUPFAM" id="SSF53822">
    <property type="entry name" value="Periplasmic binding protein-like I"/>
    <property type="match status" value="1"/>
</dbReference>
<dbReference type="Pfam" id="PF13458">
    <property type="entry name" value="Peripla_BP_6"/>
    <property type="match status" value="1"/>
</dbReference>
<reference evidence="5 6" key="1">
    <citation type="submission" date="2019-03" db="EMBL/GenBank/DDBJ databases">
        <title>Paracraurococcus aquatilis NE82 genome sequence.</title>
        <authorList>
            <person name="Zhao Y."/>
            <person name="Du Z."/>
        </authorList>
    </citation>
    <scope>NUCLEOTIDE SEQUENCE [LARGE SCALE GENOMIC DNA]</scope>
    <source>
        <strain evidence="5 6">NE82</strain>
    </source>
</reference>
<comment type="similarity">
    <text evidence="1">Belongs to the leucine-binding protein family.</text>
</comment>
<evidence type="ECO:0000256" key="2">
    <source>
        <dbReference type="ARBA" id="ARBA00022729"/>
    </source>
</evidence>
<sequence length="414" mass="43444">MAIRRRALLGTAALAAPGGLPWRARAQGGQGQGAPIRIGVLTDMSGPYRDLTGPSSLAGARQAAEEFSAATGLAVEVIAGDHQNKPDVGVNIARQWFDRDGVDMIADLPNSAVALAVSQVAREKNKVVVGSGVGSTAFTGAQCSPNSVQFTYDTYMLAKGTGDALVKQGSDTWFFVTADYAFGHALQADTARFVEAAGGKVLGAARYPFPATTDFSSFLLQAQAARPKVIGFANAGADLVNCIKQAREFGLARQGLKFACLLMTVVDTLSLGLPEAQGLLMTESFYWDLNPRTRAFADRVKGKLQGRIVNASCAGNYGGTLHYLKAVQSLGPGPARASGLAVVERMKAMPCDDDAFGPGRIREDGRKLTPGYLFQVKAPGESTGPFDVHKLIATTPAESAARPLAEGGCPFVKT</sequence>
<dbReference type="AlphaFoldDB" id="A0A4R4DWJ8"/>
<evidence type="ECO:0000256" key="1">
    <source>
        <dbReference type="ARBA" id="ARBA00010062"/>
    </source>
</evidence>
<keyword evidence="3" id="KW-0029">Amino-acid transport</keyword>
<keyword evidence="6" id="KW-1185">Reference proteome</keyword>
<keyword evidence="2" id="KW-0732">Signal</keyword>
<dbReference type="Proteomes" id="UP000295023">
    <property type="component" value="Unassembled WGS sequence"/>
</dbReference>
<protein>
    <submittedName>
        <fullName evidence="5">ABC transporter substrate-binding protein</fullName>
    </submittedName>
</protein>
<name>A0A4R4DWJ8_9PROT</name>